<dbReference type="AlphaFoldDB" id="A0A7W4VYN7"/>
<proteinExistence type="inferred from homology"/>
<evidence type="ECO:0000256" key="1">
    <source>
        <dbReference type="ARBA" id="ARBA00001947"/>
    </source>
</evidence>
<keyword evidence="2" id="KW-0479">Metal-binding</keyword>
<dbReference type="EMBL" id="JACHWR010000003">
    <property type="protein sequence ID" value="MBB3044211.1"/>
    <property type="molecule type" value="Genomic_DNA"/>
</dbReference>
<dbReference type="Gene3D" id="3.40.50.10310">
    <property type="entry name" value="Creatininase"/>
    <property type="match status" value="1"/>
</dbReference>
<dbReference type="RefSeq" id="WP_183594105.1">
    <property type="nucleotide sequence ID" value="NZ_JACHWR010000003.1"/>
</dbReference>
<dbReference type="GO" id="GO:0047789">
    <property type="term" value="F:creatininase activity"/>
    <property type="evidence" value="ECO:0007669"/>
    <property type="project" value="UniProtKB-EC"/>
</dbReference>
<dbReference type="GO" id="GO:0016811">
    <property type="term" value="F:hydrolase activity, acting on carbon-nitrogen (but not peptide) bonds, in linear amides"/>
    <property type="evidence" value="ECO:0007669"/>
    <property type="project" value="TreeGrafter"/>
</dbReference>
<dbReference type="Proteomes" id="UP000589626">
    <property type="component" value="Unassembled WGS sequence"/>
</dbReference>
<evidence type="ECO:0000256" key="2">
    <source>
        <dbReference type="ARBA" id="ARBA00022723"/>
    </source>
</evidence>
<dbReference type="InterPro" id="IPR003785">
    <property type="entry name" value="Creatininase/forma_Hydrolase"/>
</dbReference>
<dbReference type="SUPFAM" id="SSF102215">
    <property type="entry name" value="Creatininase"/>
    <property type="match status" value="1"/>
</dbReference>
<sequence length="269" mass="28761">MTSTTGPRGWALAEHRRETLVERAAAGAVLVLPVGAIEQHGPHLPVWTDALIATHVAERAAAALDGTPDVLVAPTFSFGSSDHHLPFGGTLSMRTRTLMDALTDLGRSAVDSGFRRLYLLNGHGGNDEIVQLVARDLALQLPVHAGCSSWWKLVEKQVRGSGLAAAASRIPGHAGAFESAVMQTLRPDLVGDFPAEQPEPESKRQLSRLEMHQAWIRADGYTDSPGSLSAADGAAILRIAVDAVATEIRRFCALADQNSLPTEETRTRD</sequence>
<evidence type="ECO:0000313" key="7">
    <source>
        <dbReference type="Proteomes" id="UP000589626"/>
    </source>
</evidence>
<comment type="caution">
    <text evidence="6">The sequence shown here is derived from an EMBL/GenBank/DDBJ whole genome shotgun (WGS) entry which is preliminary data.</text>
</comment>
<accession>A0A7W4VYN7</accession>
<comment type="cofactor">
    <cofactor evidence="1">
        <name>Zn(2+)</name>
        <dbReference type="ChEBI" id="CHEBI:29105"/>
    </cofactor>
</comment>
<keyword evidence="3 6" id="KW-0378">Hydrolase</keyword>
<evidence type="ECO:0000256" key="5">
    <source>
        <dbReference type="ARBA" id="ARBA00024029"/>
    </source>
</evidence>
<protein>
    <submittedName>
        <fullName evidence="6">Creatinine amidohydrolase</fullName>
        <ecNumber evidence="6">3.5.2.10</ecNumber>
    </submittedName>
</protein>
<organism evidence="6 7">
    <name type="scientific">Nocardioides soli</name>
    <dbReference type="NCBI Taxonomy" id="1036020"/>
    <lineage>
        <taxon>Bacteria</taxon>
        <taxon>Bacillati</taxon>
        <taxon>Actinomycetota</taxon>
        <taxon>Actinomycetes</taxon>
        <taxon>Propionibacteriales</taxon>
        <taxon>Nocardioidaceae</taxon>
        <taxon>Nocardioides</taxon>
    </lineage>
</organism>
<evidence type="ECO:0000256" key="3">
    <source>
        <dbReference type="ARBA" id="ARBA00022801"/>
    </source>
</evidence>
<reference evidence="6 7" key="1">
    <citation type="submission" date="2020-08" db="EMBL/GenBank/DDBJ databases">
        <title>Sequencing the genomes of 1000 actinobacteria strains.</title>
        <authorList>
            <person name="Klenk H.-P."/>
        </authorList>
    </citation>
    <scope>NUCLEOTIDE SEQUENCE [LARGE SCALE GENOMIC DNA]</scope>
    <source>
        <strain evidence="6 7">DSM 105498</strain>
    </source>
</reference>
<dbReference type="PANTHER" id="PTHR35005:SF1">
    <property type="entry name" value="2-AMINO-5-FORMYLAMINO-6-RIBOSYLAMINOPYRIMIDIN-4(3H)-ONE 5'-MONOPHOSPHATE DEFORMYLASE"/>
    <property type="match status" value="1"/>
</dbReference>
<dbReference type="Pfam" id="PF02633">
    <property type="entry name" value="Creatininase"/>
    <property type="match status" value="1"/>
</dbReference>
<evidence type="ECO:0000313" key="6">
    <source>
        <dbReference type="EMBL" id="MBB3044211.1"/>
    </source>
</evidence>
<gene>
    <name evidence="6" type="ORF">FHU40_004048</name>
</gene>
<dbReference type="EC" id="3.5.2.10" evidence="6"/>
<dbReference type="GO" id="GO:0046872">
    <property type="term" value="F:metal ion binding"/>
    <property type="evidence" value="ECO:0007669"/>
    <property type="project" value="UniProtKB-KW"/>
</dbReference>
<dbReference type="InterPro" id="IPR024087">
    <property type="entry name" value="Creatininase-like_sf"/>
</dbReference>
<comment type="similarity">
    <text evidence="5">Belongs to the creatininase superfamily.</text>
</comment>
<evidence type="ECO:0000256" key="4">
    <source>
        <dbReference type="ARBA" id="ARBA00022833"/>
    </source>
</evidence>
<keyword evidence="4" id="KW-0862">Zinc</keyword>
<keyword evidence="7" id="KW-1185">Reference proteome</keyword>
<name>A0A7W4VYN7_9ACTN</name>
<dbReference type="GO" id="GO:0009231">
    <property type="term" value="P:riboflavin biosynthetic process"/>
    <property type="evidence" value="ECO:0007669"/>
    <property type="project" value="TreeGrafter"/>
</dbReference>
<dbReference type="PANTHER" id="PTHR35005">
    <property type="entry name" value="3-DEHYDRO-SCYLLO-INOSOSE HYDROLASE"/>
    <property type="match status" value="1"/>
</dbReference>